<reference evidence="3" key="1">
    <citation type="journal article" date="2010" name="Genome Res.">
        <title>Population genomic sequencing of Coccidioides fungi reveals recent hybridization and transposon control.</title>
        <authorList>
            <person name="Neafsey D.E."/>
            <person name="Barker B.M."/>
            <person name="Sharpton T.J."/>
            <person name="Stajich J.E."/>
            <person name="Park D.J."/>
            <person name="Whiston E."/>
            <person name="Hung C.-Y."/>
            <person name="McMahan C."/>
            <person name="White J."/>
            <person name="Sykes S."/>
            <person name="Heiman D."/>
            <person name="Young S."/>
            <person name="Zeng Q."/>
            <person name="Abouelleil A."/>
            <person name="Aftuck L."/>
            <person name="Bessette D."/>
            <person name="Brown A."/>
            <person name="FitzGerald M."/>
            <person name="Lui A."/>
            <person name="Macdonald J.P."/>
            <person name="Priest M."/>
            <person name="Orbach M.J."/>
            <person name="Galgiani J.N."/>
            <person name="Kirkland T.N."/>
            <person name="Cole G.T."/>
            <person name="Birren B.W."/>
            <person name="Henn M.R."/>
            <person name="Taylor J.W."/>
            <person name="Rounsley S.D."/>
        </authorList>
    </citation>
    <scope>NUCLEOTIDE SEQUENCE [LARGE SCALE GENOMIC DNA]</scope>
    <source>
        <strain evidence="3">H538.4</strain>
    </source>
</reference>
<sequence length="135" mass="15703">MIPQIISMTQNMFDNLKDKLAIWLDEPPQDVKAQKDNKRQDDTTANLLNKTENIVHKQADIFYCEIFRQTCSHLKYKNMTDLELDNNIIKKIHNKMSAEPDPEQPLQHADLPENKTLTEITEDDSKTPDSLHKSL</sequence>
<dbReference type="Proteomes" id="UP000054563">
    <property type="component" value="Unassembled WGS sequence"/>
</dbReference>
<feature type="region of interest" description="Disordered" evidence="1">
    <location>
        <begin position="95"/>
        <end position="135"/>
    </location>
</feature>
<name>A0A0J8S532_COCIT</name>
<dbReference type="EMBL" id="DS017048">
    <property type="protein sequence ID" value="KMU91941.1"/>
    <property type="molecule type" value="Genomic_DNA"/>
</dbReference>
<evidence type="ECO:0000313" key="2">
    <source>
        <dbReference type="EMBL" id="KMU91941.1"/>
    </source>
</evidence>
<proteinExistence type="predicted"/>
<dbReference type="VEuPathDB" id="FungiDB:CIHG_09749"/>
<accession>A0A0J8S532</accession>
<evidence type="ECO:0000313" key="3">
    <source>
        <dbReference type="Proteomes" id="UP000054563"/>
    </source>
</evidence>
<dbReference type="AlphaFoldDB" id="A0A0J8S532"/>
<organism evidence="2 3">
    <name type="scientific">Coccidioides immitis H538.4</name>
    <dbReference type="NCBI Taxonomy" id="396776"/>
    <lineage>
        <taxon>Eukaryota</taxon>
        <taxon>Fungi</taxon>
        <taxon>Dikarya</taxon>
        <taxon>Ascomycota</taxon>
        <taxon>Pezizomycotina</taxon>
        <taxon>Eurotiomycetes</taxon>
        <taxon>Eurotiomycetidae</taxon>
        <taxon>Onygenales</taxon>
        <taxon>Onygenaceae</taxon>
        <taxon>Coccidioides</taxon>
    </lineage>
</organism>
<protein>
    <submittedName>
        <fullName evidence="2">Uncharacterized protein</fullName>
    </submittedName>
</protein>
<gene>
    <name evidence="2" type="ORF">CIHG_09749</name>
</gene>
<evidence type="ECO:0000256" key="1">
    <source>
        <dbReference type="SAM" id="MobiDB-lite"/>
    </source>
</evidence>
<feature type="compositionally biased region" description="Basic and acidic residues" evidence="1">
    <location>
        <begin position="123"/>
        <end position="135"/>
    </location>
</feature>